<dbReference type="AlphaFoldDB" id="A0A2P5DG26"/>
<dbReference type="STRING" id="3476.A0A2P5DG26"/>
<dbReference type="EMBL" id="JXTB01000040">
    <property type="protein sequence ID" value="PON72244.1"/>
    <property type="molecule type" value="Genomic_DNA"/>
</dbReference>
<gene>
    <name evidence="2" type="ORF">PanWU01x14_066350</name>
</gene>
<dbReference type="Proteomes" id="UP000237105">
    <property type="component" value="Unassembled WGS sequence"/>
</dbReference>
<dbReference type="OrthoDB" id="1161668at2759"/>
<dbReference type="GO" id="GO:0047274">
    <property type="term" value="F:galactinol-sucrose galactosyltransferase activity"/>
    <property type="evidence" value="ECO:0007669"/>
    <property type="project" value="TreeGrafter"/>
</dbReference>
<evidence type="ECO:0000313" key="2">
    <source>
        <dbReference type="EMBL" id="PON72244.1"/>
    </source>
</evidence>
<keyword evidence="3" id="KW-1185">Reference proteome</keyword>
<evidence type="ECO:0000256" key="1">
    <source>
        <dbReference type="ARBA" id="ARBA00023277"/>
    </source>
</evidence>
<dbReference type="PANTHER" id="PTHR31268:SF37">
    <property type="entry name" value="GALACTINOL--SUCROSE GALACTOSYLTRANSFERASE"/>
    <property type="match status" value="1"/>
</dbReference>
<reference evidence="3" key="1">
    <citation type="submission" date="2016-06" db="EMBL/GenBank/DDBJ databases">
        <title>Parallel loss of symbiosis genes in relatives of nitrogen-fixing non-legume Parasponia.</title>
        <authorList>
            <person name="Van Velzen R."/>
            <person name="Holmer R."/>
            <person name="Bu F."/>
            <person name="Rutten L."/>
            <person name="Van Zeijl A."/>
            <person name="Liu W."/>
            <person name="Santuari L."/>
            <person name="Cao Q."/>
            <person name="Sharma T."/>
            <person name="Shen D."/>
            <person name="Roswanjaya Y."/>
            <person name="Wardhani T."/>
            <person name="Kalhor M.S."/>
            <person name="Jansen J."/>
            <person name="Van den Hoogen J."/>
            <person name="Gungor B."/>
            <person name="Hartog M."/>
            <person name="Hontelez J."/>
            <person name="Verver J."/>
            <person name="Yang W.-C."/>
            <person name="Schijlen E."/>
            <person name="Repin R."/>
            <person name="Schilthuizen M."/>
            <person name="Schranz E."/>
            <person name="Heidstra R."/>
            <person name="Miyata K."/>
            <person name="Fedorova E."/>
            <person name="Kohlen W."/>
            <person name="Bisseling T."/>
            <person name="Smit S."/>
            <person name="Geurts R."/>
        </authorList>
    </citation>
    <scope>NUCLEOTIDE SEQUENCE [LARGE SCALE GENOMIC DNA]</scope>
    <source>
        <strain evidence="3">cv. WU1-14</strain>
    </source>
</reference>
<proteinExistence type="predicted"/>
<dbReference type="InterPro" id="IPR008811">
    <property type="entry name" value="Glycosyl_hydrolases_36"/>
</dbReference>
<protein>
    <submittedName>
        <fullName evidence="2">Glycosyl hydrolase</fullName>
    </submittedName>
</protein>
<evidence type="ECO:0000313" key="3">
    <source>
        <dbReference type="Proteomes" id="UP000237105"/>
    </source>
</evidence>
<keyword evidence="1" id="KW-0119">Carbohydrate metabolism</keyword>
<sequence length="191" mass="21017">MQQKFTGVLGLFNCQGGGWCPQSRRNKSASELSRLVTCLASPKDIEWKAGKNPVPMEGVNVFAVYMYKEKKLKLLKSTENIEVSLEPFTFELLTVSPIAVLPRNLVQFAAIGLVNMLNTGGAIQSLEIDDDENLVRIGVRGSGEMKVFASEKPAACKINGAGVKFGYEDNMVSVQVPWPYSSRESVVEHLF</sequence>
<dbReference type="Pfam" id="PF05691">
    <property type="entry name" value="Raffinose_syn"/>
    <property type="match status" value="1"/>
</dbReference>
<dbReference type="GO" id="GO:0016787">
    <property type="term" value="F:hydrolase activity"/>
    <property type="evidence" value="ECO:0007669"/>
    <property type="project" value="UniProtKB-KW"/>
</dbReference>
<dbReference type="PANTHER" id="PTHR31268">
    <property type="match status" value="1"/>
</dbReference>
<comment type="caution">
    <text evidence="2">The sequence shown here is derived from an EMBL/GenBank/DDBJ whole genome shotgun (WGS) entry which is preliminary data.</text>
</comment>
<accession>A0A2P5DG26</accession>
<organism evidence="2 3">
    <name type="scientific">Parasponia andersonii</name>
    <name type="common">Sponia andersonii</name>
    <dbReference type="NCBI Taxonomy" id="3476"/>
    <lineage>
        <taxon>Eukaryota</taxon>
        <taxon>Viridiplantae</taxon>
        <taxon>Streptophyta</taxon>
        <taxon>Embryophyta</taxon>
        <taxon>Tracheophyta</taxon>
        <taxon>Spermatophyta</taxon>
        <taxon>Magnoliopsida</taxon>
        <taxon>eudicotyledons</taxon>
        <taxon>Gunneridae</taxon>
        <taxon>Pentapetalae</taxon>
        <taxon>rosids</taxon>
        <taxon>fabids</taxon>
        <taxon>Rosales</taxon>
        <taxon>Cannabaceae</taxon>
        <taxon>Parasponia</taxon>
    </lineage>
</organism>
<name>A0A2P5DG26_PARAD</name>
<keyword evidence="2" id="KW-0378">Hydrolase</keyword>